<dbReference type="InterPro" id="IPR007627">
    <property type="entry name" value="RNA_pol_sigma70_r2"/>
</dbReference>
<sequence length="262" mass="29073">MWRRECVAGGVQPTGLVDALLFVAVDAAGGATLSCSSPSRLGGTLSPVTESEDIGELVRRFQGGDRAAFTEIFRRHRADVARLVFKMVGPGADGEDLIQEVFIQVHRSLGEFRGQSKFSTWLHRVTVNVVLMARRAARSRPALSAGPIDEGQLDERPMPDEDVVRQQRIAAFRRLLDRLPEKKRTVYILHELEGLPPAEIATIVGAPLLTVRTRLFYARREVEQMMREEPVLAQLAEELADEAKAPRGGEPQARAREEKEAT</sequence>
<evidence type="ECO:0000256" key="5">
    <source>
        <dbReference type="SAM" id="MobiDB-lite"/>
    </source>
</evidence>
<dbReference type="InterPro" id="IPR036388">
    <property type="entry name" value="WH-like_DNA-bd_sf"/>
</dbReference>
<feature type="compositionally biased region" description="Basic and acidic residues" evidence="5">
    <location>
        <begin position="241"/>
        <end position="262"/>
    </location>
</feature>
<evidence type="ECO:0000256" key="4">
    <source>
        <dbReference type="ARBA" id="ARBA00023163"/>
    </source>
</evidence>
<dbReference type="Gene3D" id="1.10.1740.10">
    <property type="match status" value="1"/>
</dbReference>
<evidence type="ECO:0008006" key="10">
    <source>
        <dbReference type="Google" id="ProtNLM"/>
    </source>
</evidence>
<evidence type="ECO:0000313" key="9">
    <source>
        <dbReference type="Proteomes" id="UP000067626"/>
    </source>
</evidence>
<feature type="domain" description="RNA polymerase sigma-70 region 2" evidence="6">
    <location>
        <begin position="72"/>
        <end position="138"/>
    </location>
</feature>
<dbReference type="InterPro" id="IPR039425">
    <property type="entry name" value="RNA_pol_sigma-70-like"/>
</dbReference>
<evidence type="ECO:0000256" key="2">
    <source>
        <dbReference type="ARBA" id="ARBA00023015"/>
    </source>
</evidence>
<dbReference type="GO" id="GO:0016987">
    <property type="term" value="F:sigma factor activity"/>
    <property type="evidence" value="ECO:0007669"/>
    <property type="project" value="UniProtKB-KW"/>
</dbReference>
<comment type="similarity">
    <text evidence="1">Belongs to the sigma-70 factor family. ECF subfamily.</text>
</comment>
<evidence type="ECO:0000256" key="3">
    <source>
        <dbReference type="ARBA" id="ARBA00023082"/>
    </source>
</evidence>
<dbReference type="EMBL" id="CP012159">
    <property type="protein sequence ID" value="AKT43139.1"/>
    <property type="molecule type" value="Genomic_DNA"/>
</dbReference>
<keyword evidence="3" id="KW-0731">Sigma factor</keyword>
<feature type="domain" description="RNA polymerase sigma factor 70 region 4 type 2" evidence="7">
    <location>
        <begin position="171"/>
        <end position="221"/>
    </location>
</feature>
<dbReference type="GO" id="GO:0003677">
    <property type="term" value="F:DNA binding"/>
    <property type="evidence" value="ECO:0007669"/>
    <property type="project" value="InterPro"/>
</dbReference>
<dbReference type="InterPro" id="IPR013324">
    <property type="entry name" value="RNA_pol_sigma_r3/r4-like"/>
</dbReference>
<dbReference type="SUPFAM" id="SSF88659">
    <property type="entry name" value="Sigma3 and sigma4 domains of RNA polymerase sigma factors"/>
    <property type="match status" value="1"/>
</dbReference>
<keyword evidence="4" id="KW-0804">Transcription</keyword>
<dbReference type="Gene3D" id="1.10.10.10">
    <property type="entry name" value="Winged helix-like DNA-binding domain superfamily/Winged helix DNA-binding domain"/>
    <property type="match status" value="1"/>
</dbReference>
<evidence type="ECO:0000256" key="1">
    <source>
        <dbReference type="ARBA" id="ARBA00010641"/>
    </source>
</evidence>
<dbReference type="PANTHER" id="PTHR43133">
    <property type="entry name" value="RNA POLYMERASE ECF-TYPE SIGMA FACTO"/>
    <property type="match status" value="1"/>
</dbReference>
<evidence type="ECO:0000259" key="7">
    <source>
        <dbReference type="Pfam" id="PF08281"/>
    </source>
</evidence>
<protein>
    <recommendedName>
        <fullName evidence="10">RNA polymerase subunit sigma</fullName>
    </recommendedName>
</protein>
<name>A0A0K1EQQ3_CHOCO</name>
<keyword evidence="9" id="KW-1185">Reference proteome</keyword>
<feature type="region of interest" description="Disordered" evidence="5">
    <location>
        <begin position="240"/>
        <end position="262"/>
    </location>
</feature>
<dbReference type="PANTHER" id="PTHR43133:SF51">
    <property type="entry name" value="RNA POLYMERASE SIGMA FACTOR"/>
    <property type="match status" value="1"/>
</dbReference>
<dbReference type="AlphaFoldDB" id="A0A0K1EQQ3"/>
<evidence type="ECO:0000313" key="8">
    <source>
        <dbReference type="EMBL" id="AKT43139.1"/>
    </source>
</evidence>
<evidence type="ECO:0000259" key="6">
    <source>
        <dbReference type="Pfam" id="PF04542"/>
    </source>
</evidence>
<dbReference type="InterPro" id="IPR013325">
    <property type="entry name" value="RNA_pol_sigma_r2"/>
</dbReference>
<dbReference type="OrthoDB" id="9780326at2"/>
<dbReference type="GO" id="GO:0006352">
    <property type="term" value="P:DNA-templated transcription initiation"/>
    <property type="evidence" value="ECO:0007669"/>
    <property type="project" value="InterPro"/>
</dbReference>
<dbReference type="KEGG" id="ccro:CMC5_073670"/>
<dbReference type="InterPro" id="IPR014284">
    <property type="entry name" value="RNA_pol_sigma-70_dom"/>
</dbReference>
<dbReference type="NCBIfam" id="TIGR02937">
    <property type="entry name" value="sigma70-ECF"/>
    <property type="match status" value="1"/>
</dbReference>
<dbReference type="Pfam" id="PF04542">
    <property type="entry name" value="Sigma70_r2"/>
    <property type="match status" value="1"/>
</dbReference>
<proteinExistence type="inferred from homology"/>
<dbReference type="CDD" id="cd06171">
    <property type="entry name" value="Sigma70_r4"/>
    <property type="match status" value="1"/>
</dbReference>
<dbReference type="Pfam" id="PF08281">
    <property type="entry name" value="Sigma70_r4_2"/>
    <property type="match status" value="1"/>
</dbReference>
<dbReference type="STRING" id="52.CMC5_073670"/>
<gene>
    <name evidence="8" type="ORF">CMC5_073670</name>
</gene>
<keyword evidence="2" id="KW-0805">Transcription regulation</keyword>
<dbReference type="Proteomes" id="UP000067626">
    <property type="component" value="Chromosome"/>
</dbReference>
<organism evidence="8 9">
    <name type="scientific">Chondromyces crocatus</name>
    <dbReference type="NCBI Taxonomy" id="52"/>
    <lineage>
        <taxon>Bacteria</taxon>
        <taxon>Pseudomonadati</taxon>
        <taxon>Myxococcota</taxon>
        <taxon>Polyangia</taxon>
        <taxon>Polyangiales</taxon>
        <taxon>Polyangiaceae</taxon>
        <taxon>Chondromyces</taxon>
    </lineage>
</organism>
<reference evidence="8 9" key="1">
    <citation type="submission" date="2015-07" db="EMBL/GenBank/DDBJ databases">
        <title>Genome analysis of myxobacterium Chondromyces crocatus Cm c5 reveals a high potential for natural compound synthesis and the genetic basis for the loss of fruiting body formation.</title>
        <authorList>
            <person name="Zaburannyi N."/>
            <person name="Bunk B."/>
            <person name="Maier J."/>
            <person name="Overmann J."/>
            <person name="Mueller R."/>
        </authorList>
    </citation>
    <scope>NUCLEOTIDE SEQUENCE [LARGE SCALE GENOMIC DNA]</scope>
    <source>
        <strain evidence="8 9">Cm c5</strain>
    </source>
</reference>
<dbReference type="SUPFAM" id="SSF88946">
    <property type="entry name" value="Sigma2 domain of RNA polymerase sigma factors"/>
    <property type="match status" value="1"/>
</dbReference>
<dbReference type="InterPro" id="IPR013249">
    <property type="entry name" value="RNA_pol_sigma70_r4_t2"/>
</dbReference>
<accession>A0A0K1EQQ3</accession>